<reference evidence="2 3" key="1">
    <citation type="submission" date="2023-12" db="EMBL/GenBank/DDBJ databases">
        <title>A high-quality genome assembly for Dillenia turbinata (Dilleniales).</title>
        <authorList>
            <person name="Chanderbali A."/>
        </authorList>
    </citation>
    <scope>NUCLEOTIDE SEQUENCE [LARGE SCALE GENOMIC DNA]</scope>
    <source>
        <strain evidence="2">LSX21</strain>
        <tissue evidence="2">Leaf</tissue>
    </source>
</reference>
<feature type="domain" description="MaoC-like" evidence="1">
    <location>
        <begin position="42"/>
        <end position="129"/>
    </location>
</feature>
<evidence type="ECO:0000313" key="2">
    <source>
        <dbReference type="EMBL" id="KAK6926829.1"/>
    </source>
</evidence>
<dbReference type="InterPro" id="IPR050965">
    <property type="entry name" value="UPF0336/Enoyl-CoA_hydratase"/>
</dbReference>
<protein>
    <submittedName>
        <fullName evidence="2">MaoC-like dehydratase domain</fullName>
    </submittedName>
</protein>
<dbReference type="CDD" id="cd03449">
    <property type="entry name" value="R_hydratase"/>
    <property type="match status" value="1"/>
</dbReference>
<comment type="caution">
    <text evidence="2">The sequence shown here is derived from an EMBL/GenBank/DDBJ whole genome shotgun (WGS) entry which is preliminary data.</text>
</comment>
<evidence type="ECO:0000259" key="1">
    <source>
        <dbReference type="Pfam" id="PF01575"/>
    </source>
</evidence>
<dbReference type="InterPro" id="IPR002539">
    <property type="entry name" value="MaoC-like_dom"/>
</dbReference>
<proteinExistence type="predicted"/>
<dbReference type="AlphaFoldDB" id="A0AAN8V548"/>
<dbReference type="Proteomes" id="UP001370490">
    <property type="component" value="Unassembled WGS sequence"/>
</dbReference>
<gene>
    <name evidence="2" type="ORF">RJ641_008548</name>
</gene>
<dbReference type="PANTHER" id="PTHR43437:SF3">
    <property type="entry name" value="HYDROXYACYL-THIOESTER DEHYDRATASE TYPE 2, MITOCHONDRIAL"/>
    <property type="match status" value="1"/>
</dbReference>
<name>A0AAN8V548_9MAGN</name>
<dbReference type="InterPro" id="IPR029069">
    <property type="entry name" value="HotDog_dom_sf"/>
</dbReference>
<organism evidence="2 3">
    <name type="scientific">Dillenia turbinata</name>
    <dbReference type="NCBI Taxonomy" id="194707"/>
    <lineage>
        <taxon>Eukaryota</taxon>
        <taxon>Viridiplantae</taxon>
        <taxon>Streptophyta</taxon>
        <taxon>Embryophyta</taxon>
        <taxon>Tracheophyta</taxon>
        <taxon>Spermatophyta</taxon>
        <taxon>Magnoliopsida</taxon>
        <taxon>eudicotyledons</taxon>
        <taxon>Gunneridae</taxon>
        <taxon>Pentapetalae</taxon>
        <taxon>Dilleniales</taxon>
        <taxon>Dilleniaceae</taxon>
        <taxon>Dillenia</taxon>
    </lineage>
</organism>
<accession>A0AAN8V548</accession>
<keyword evidence="3" id="KW-1185">Reference proteome</keyword>
<dbReference type="Gene3D" id="3.10.129.10">
    <property type="entry name" value="Hotdog Thioesterase"/>
    <property type="match status" value="1"/>
</dbReference>
<dbReference type="EMBL" id="JBAMMX010000015">
    <property type="protein sequence ID" value="KAK6926829.1"/>
    <property type="molecule type" value="Genomic_DNA"/>
</dbReference>
<dbReference type="GO" id="GO:0019171">
    <property type="term" value="F:(3R)-hydroxyacyl-[acyl-carrier-protein] dehydratase activity"/>
    <property type="evidence" value="ECO:0007669"/>
    <property type="project" value="TreeGrafter"/>
</dbReference>
<sequence>MLIRHLASRFSSSLKFSSSSETGSYILKTGDILTKMRIFSDWDVIEYSKVSHDANPLHFDAEFARNAGFDDRLVHGMLVASLFPQIIASYFPGAVYASQSLHFRLPVYIGDQITGEVQAINIREHKKRYLVKFSTRCYKRGTLVLEGEAMASLATLVPDQVQNTD</sequence>
<dbReference type="SUPFAM" id="SSF54637">
    <property type="entry name" value="Thioesterase/thiol ester dehydrase-isomerase"/>
    <property type="match status" value="1"/>
</dbReference>
<dbReference type="Pfam" id="PF01575">
    <property type="entry name" value="MaoC_dehydratas"/>
    <property type="match status" value="1"/>
</dbReference>
<evidence type="ECO:0000313" key="3">
    <source>
        <dbReference type="Proteomes" id="UP001370490"/>
    </source>
</evidence>
<dbReference type="GO" id="GO:0006633">
    <property type="term" value="P:fatty acid biosynthetic process"/>
    <property type="evidence" value="ECO:0007669"/>
    <property type="project" value="TreeGrafter"/>
</dbReference>
<dbReference type="PANTHER" id="PTHR43437">
    <property type="entry name" value="HYDROXYACYL-THIOESTER DEHYDRATASE TYPE 2, MITOCHONDRIAL-RELATED"/>
    <property type="match status" value="1"/>
</dbReference>
<dbReference type="GO" id="GO:0005739">
    <property type="term" value="C:mitochondrion"/>
    <property type="evidence" value="ECO:0007669"/>
    <property type="project" value="TreeGrafter"/>
</dbReference>